<name>A0A8K0C6K6_IGNLU</name>
<feature type="chain" id="PRO_5035444331" description="EB domain-containing protein" evidence="1">
    <location>
        <begin position="21"/>
        <end position="174"/>
    </location>
</feature>
<keyword evidence="4" id="KW-1185">Reference proteome</keyword>
<dbReference type="PANTHER" id="PTHR39069">
    <property type="entry name" value="ECDYSONE-INDUCIBLE GENE E1, ISOFORM A"/>
    <property type="match status" value="1"/>
</dbReference>
<protein>
    <recommendedName>
        <fullName evidence="2">EB domain-containing protein</fullName>
    </recommendedName>
</protein>
<dbReference type="Pfam" id="PF01683">
    <property type="entry name" value="EB"/>
    <property type="match status" value="1"/>
</dbReference>
<evidence type="ECO:0000256" key="1">
    <source>
        <dbReference type="SAM" id="SignalP"/>
    </source>
</evidence>
<proteinExistence type="predicted"/>
<dbReference type="AlphaFoldDB" id="A0A8K0C6K6"/>
<dbReference type="PANTHER" id="PTHR39069:SF8">
    <property type="entry name" value="FI17111P1"/>
    <property type="match status" value="1"/>
</dbReference>
<feature type="domain" description="EB" evidence="2">
    <location>
        <begin position="91"/>
        <end position="149"/>
    </location>
</feature>
<evidence type="ECO:0000313" key="4">
    <source>
        <dbReference type="Proteomes" id="UP000801492"/>
    </source>
</evidence>
<organism evidence="3 4">
    <name type="scientific">Ignelater luminosus</name>
    <name type="common">Cucubano</name>
    <name type="synonym">Pyrophorus luminosus</name>
    <dbReference type="NCBI Taxonomy" id="2038154"/>
    <lineage>
        <taxon>Eukaryota</taxon>
        <taxon>Metazoa</taxon>
        <taxon>Ecdysozoa</taxon>
        <taxon>Arthropoda</taxon>
        <taxon>Hexapoda</taxon>
        <taxon>Insecta</taxon>
        <taxon>Pterygota</taxon>
        <taxon>Neoptera</taxon>
        <taxon>Endopterygota</taxon>
        <taxon>Coleoptera</taxon>
        <taxon>Polyphaga</taxon>
        <taxon>Elateriformia</taxon>
        <taxon>Elateroidea</taxon>
        <taxon>Elateridae</taxon>
        <taxon>Agrypninae</taxon>
        <taxon>Pyrophorini</taxon>
        <taxon>Ignelater</taxon>
    </lineage>
</organism>
<gene>
    <name evidence="3" type="ORF">ILUMI_26410</name>
</gene>
<evidence type="ECO:0000259" key="2">
    <source>
        <dbReference type="Pfam" id="PF01683"/>
    </source>
</evidence>
<sequence length="174" mass="19271">MAFKILHFLAILLVAVFVQGSSLNGRCESDIHCGAIDSYCNNGTCVCKEHFAYHGDACIQVVDPRLGCMHNPECHTVLGNRSICKDASCACLPYHHLHNNMCIKNRGLNERCDEDYQCYWGQDMIDKMSCISGECSCKPGFRPHHPRKCESGANSAAAVSGITLLMITLLNRLF</sequence>
<dbReference type="OrthoDB" id="504708at2759"/>
<reference evidence="3" key="1">
    <citation type="submission" date="2019-08" db="EMBL/GenBank/DDBJ databases">
        <title>The genome of the North American firefly Photinus pyralis.</title>
        <authorList>
            <consortium name="Photinus pyralis genome working group"/>
            <person name="Fallon T.R."/>
            <person name="Sander Lower S.E."/>
            <person name="Weng J.-K."/>
        </authorList>
    </citation>
    <scope>NUCLEOTIDE SEQUENCE</scope>
    <source>
        <strain evidence="3">TRF0915ILg1</strain>
        <tissue evidence="3">Whole body</tissue>
    </source>
</reference>
<comment type="caution">
    <text evidence="3">The sequence shown here is derived from an EMBL/GenBank/DDBJ whole genome shotgun (WGS) entry which is preliminary data.</text>
</comment>
<evidence type="ECO:0000313" key="3">
    <source>
        <dbReference type="EMBL" id="KAF2879767.1"/>
    </source>
</evidence>
<accession>A0A8K0C6K6</accession>
<dbReference type="Proteomes" id="UP000801492">
    <property type="component" value="Unassembled WGS sequence"/>
</dbReference>
<feature type="signal peptide" evidence="1">
    <location>
        <begin position="1"/>
        <end position="20"/>
    </location>
</feature>
<dbReference type="EMBL" id="VTPC01091077">
    <property type="protein sequence ID" value="KAF2879767.1"/>
    <property type="molecule type" value="Genomic_DNA"/>
</dbReference>
<dbReference type="InterPro" id="IPR006149">
    <property type="entry name" value="EB_dom"/>
</dbReference>
<keyword evidence="1" id="KW-0732">Signal</keyword>